<feature type="active site" description="Proton acceptor" evidence="3">
    <location>
        <position position="70"/>
    </location>
</feature>
<reference evidence="4" key="2">
    <citation type="submission" date="2021-04" db="EMBL/GenBank/DDBJ databases">
        <authorList>
            <person name="Gilroy R."/>
        </authorList>
    </citation>
    <scope>NUCLEOTIDE SEQUENCE</scope>
    <source>
        <strain evidence="4">ChiSxjej3B15-24422</strain>
    </source>
</reference>
<protein>
    <recommendedName>
        <fullName evidence="3">dTTP/UTP pyrophosphatase</fullName>
        <shortName evidence="3">dTTPase/UTPase</shortName>
        <ecNumber evidence="3">3.6.1.9</ecNumber>
    </recommendedName>
    <alternativeName>
        <fullName evidence="3">Nucleoside triphosphate pyrophosphatase</fullName>
    </alternativeName>
    <alternativeName>
        <fullName evidence="3">Nucleotide pyrophosphatase</fullName>
        <shortName evidence="3">Nucleotide PPase</shortName>
    </alternativeName>
</protein>
<dbReference type="Proteomes" id="UP000824007">
    <property type="component" value="Unassembled WGS sequence"/>
</dbReference>
<dbReference type="EC" id="3.6.1.9" evidence="3"/>
<proteinExistence type="inferred from homology"/>
<dbReference type="GO" id="GO:0005737">
    <property type="term" value="C:cytoplasm"/>
    <property type="evidence" value="ECO:0007669"/>
    <property type="project" value="UniProtKB-SubCell"/>
</dbReference>
<feature type="site" description="Important for substrate specificity" evidence="3">
    <location>
        <position position="157"/>
    </location>
</feature>
<sequence>MEYQMILASASPRRRELLSRIGLAFTVKPACGEERSRGASAWEQVEELALQKAEEIAEEAGENVIVIGADTLVFLDGKPMGKPQDEKEAARMLSALQGRTHQVYTGVALIWSRDGEQRRRSFHECTDVTVYPMTQEEILAYIRTGEPMDKAGAYGIQGLFARHIQKIEGDYNNVVGLPVGRLYQEMKAEGIWINEESGNF</sequence>
<accession>A0A9D1YTA1</accession>
<dbReference type="PIRSF" id="PIRSF006305">
    <property type="entry name" value="Maf"/>
    <property type="match status" value="1"/>
</dbReference>
<keyword evidence="3" id="KW-0963">Cytoplasm</keyword>
<feature type="site" description="Important for substrate specificity" evidence="3">
    <location>
        <position position="13"/>
    </location>
</feature>
<name>A0A9D1YTA1_9FIRM</name>
<evidence type="ECO:0000256" key="1">
    <source>
        <dbReference type="ARBA" id="ARBA00001968"/>
    </source>
</evidence>
<dbReference type="PANTHER" id="PTHR43213:SF5">
    <property type="entry name" value="BIFUNCTIONAL DTTP_UTP PYROPHOSPHATASE_METHYLTRANSFERASE PROTEIN-RELATED"/>
    <property type="match status" value="1"/>
</dbReference>
<dbReference type="GO" id="GO:0009117">
    <property type="term" value="P:nucleotide metabolic process"/>
    <property type="evidence" value="ECO:0007669"/>
    <property type="project" value="UniProtKB-KW"/>
</dbReference>
<comment type="similarity">
    <text evidence="3">Belongs to the Maf family. YhdE subfamily.</text>
</comment>
<evidence type="ECO:0000313" key="4">
    <source>
        <dbReference type="EMBL" id="HIY61851.1"/>
    </source>
</evidence>
<evidence type="ECO:0000256" key="2">
    <source>
        <dbReference type="ARBA" id="ARBA00022801"/>
    </source>
</evidence>
<organism evidence="4 5">
    <name type="scientific">Candidatus Eisenbergiella pullistercoris</name>
    <dbReference type="NCBI Taxonomy" id="2838555"/>
    <lineage>
        <taxon>Bacteria</taxon>
        <taxon>Bacillati</taxon>
        <taxon>Bacillota</taxon>
        <taxon>Clostridia</taxon>
        <taxon>Lachnospirales</taxon>
        <taxon>Lachnospiraceae</taxon>
        <taxon>Eisenbergiella</taxon>
    </lineage>
</organism>
<dbReference type="AlphaFoldDB" id="A0A9D1YTA1"/>
<dbReference type="PANTHER" id="PTHR43213">
    <property type="entry name" value="BIFUNCTIONAL DTTP/UTP PYROPHOSPHATASE/METHYLTRANSFERASE PROTEIN-RELATED"/>
    <property type="match status" value="1"/>
</dbReference>
<keyword evidence="2 3" id="KW-0378">Hydrolase</keyword>
<feature type="site" description="Important for substrate specificity" evidence="3">
    <location>
        <position position="71"/>
    </location>
</feature>
<gene>
    <name evidence="4" type="primary">maf</name>
    <name evidence="4" type="ORF">H9831_14450</name>
</gene>
<dbReference type="Pfam" id="PF02545">
    <property type="entry name" value="Maf"/>
    <property type="match status" value="1"/>
</dbReference>
<reference evidence="4" key="1">
    <citation type="journal article" date="2021" name="PeerJ">
        <title>Extensive microbial diversity within the chicken gut microbiome revealed by metagenomics and culture.</title>
        <authorList>
            <person name="Gilroy R."/>
            <person name="Ravi A."/>
            <person name="Getino M."/>
            <person name="Pursley I."/>
            <person name="Horton D.L."/>
            <person name="Alikhan N.F."/>
            <person name="Baker D."/>
            <person name="Gharbi K."/>
            <person name="Hall N."/>
            <person name="Watson M."/>
            <person name="Adriaenssens E.M."/>
            <person name="Foster-Nyarko E."/>
            <person name="Jarju S."/>
            <person name="Secka A."/>
            <person name="Antonio M."/>
            <person name="Oren A."/>
            <person name="Chaudhuri R.R."/>
            <person name="La Ragione R."/>
            <person name="Hildebrand F."/>
            <person name="Pallen M.J."/>
        </authorList>
    </citation>
    <scope>NUCLEOTIDE SEQUENCE</scope>
    <source>
        <strain evidence="4">ChiSxjej3B15-24422</strain>
    </source>
</reference>
<evidence type="ECO:0000313" key="5">
    <source>
        <dbReference type="Proteomes" id="UP000824007"/>
    </source>
</evidence>
<dbReference type="GO" id="GO:0047429">
    <property type="term" value="F:nucleoside triphosphate diphosphatase activity"/>
    <property type="evidence" value="ECO:0007669"/>
    <property type="project" value="UniProtKB-EC"/>
</dbReference>
<evidence type="ECO:0000256" key="3">
    <source>
        <dbReference type="HAMAP-Rule" id="MF_00528"/>
    </source>
</evidence>
<comment type="caution">
    <text evidence="4">The sequence shown here is derived from an EMBL/GenBank/DDBJ whole genome shotgun (WGS) entry which is preliminary data.</text>
</comment>
<comment type="function">
    <text evidence="3">Nucleoside triphosphate pyrophosphatase that hydrolyzes dTTP and UTP. May have a dual role in cell division arrest and in preventing the incorporation of modified nucleotides into cellular nucleic acids.</text>
</comment>
<comment type="catalytic activity">
    <reaction evidence="3">
        <text>UTP + H2O = UMP + diphosphate + H(+)</text>
        <dbReference type="Rhea" id="RHEA:29395"/>
        <dbReference type="ChEBI" id="CHEBI:15377"/>
        <dbReference type="ChEBI" id="CHEBI:15378"/>
        <dbReference type="ChEBI" id="CHEBI:33019"/>
        <dbReference type="ChEBI" id="CHEBI:46398"/>
        <dbReference type="ChEBI" id="CHEBI:57865"/>
        <dbReference type="EC" id="3.6.1.9"/>
    </reaction>
</comment>
<comment type="caution">
    <text evidence="3">Lacks conserved residue(s) required for the propagation of feature annotation.</text>
</comment>
<dbReference type="InterPro" id="IPR003697">
    <property type="entry name" value="Maf-like"/>
</dbReference>
<dbReference type="Gene3D" id="3.90.950.10">
    <property type="match status" value="1"/>
</dbReference>
<dbReference type="NCBIfam" id="TIGR00172">
    <property type="entry name" value="maf"/>
    <property type="match status" value="1"/>
</dbReference>
<dbReference type="CDD" id="cd00555">
    <property type="entry name" value="Maf"/>
    <property type="match status" value="1"/>
</dbReference>
<comment type="subcellular location">
    <subcellularLocation>
        <location evidence="3">Cytoplasm</location>
    </subcellularLocation>
</comment>
<dbReference type="SUPFAM" id="SSF52972">
    <property type="entry name" value="ITPase-like"/>
    <property type="match status" value="1"/>
</dbReference>
<dbReference type="InterPro" id="IPR029001">
    <property type="entry name" value="ITPase-like_fam"/>
</dbReference>
<comment type="catalytic activity">
    <reaction evidence="3">
        <text>dTTP + H2O = dTMP + diphosphate + H(+)</text>
        <dbReference type="Rhea" id="RHEA:28534"/>
        <dbReference type="ChEBI" id="CHEBI:15377"/>
        <dbReference type="ChEBI" id="CHEBI:15378"/>
        <dbReference type="ChEBI" id="CHEBI:33019"/>
        <dbReference type="ChEBI" id="CHEBI:37568"/>
        <dbReference type="ChEBI" id="CHEBI:63528"/>
        <dbReference type="EC" id="3.6.1.9"/>
    </reaction>
</comment>
<dbReference type="HAMAP" id="MF_00528">
    <property type="entry name" value="Maf"/>
    <property type="match status" value="1"/>
</dbReference>
<keyword evidence="3" id="KW-0546">Nucleotide metabolism</keyword>
<dbReference type="EMBL" id="DXDD01000176">
    <property type="protein sequence ID" value="HIY61851.1"/>
    <property type="molecule type" value="Genomic_DNA"/>
</dbReference>
<comment type="cofactor">
    <cofactor evidence="1 3">
        <name>a divalent metal cation</name>
        <dbReference type="ChEBI" id="CHEBI:60240"/>
    </cofactor>
</comment>